<dbReference type="GO" id="GO:0009164">
    <property type="term" value="P:nucleoside catabolic process"/>
    <property type="evidence" value="ECO:0007669"/>
    <property type="project" value="InterPro"/>
</dbReference>
<evidence type="ECO:0000256" key="1">
    <source>
        <dbReference type="ARBA" id="ARBA00004945"/>
    </source>
</evidence>
<keyword evidence="5" id="KW-0486">Methionine biosynthesis</keyword>
<dbReference type="GO" id="GO:0008782">
    <property type="term" value="F:adenosylhomocysteine nucleosidase activity"/>
    <property type="evidence" value="ECO:0007669"/>
    <property type="project" value="UniProtKB-EC"/>
</dbReference>
<dbReference type="PANTHER" id="PTHR46832">
    <property type="entry name" value="5'-METHYLTHIOADENOSINE/S-ADENOSYLHOMOCYSTEINE NUCLEOSIDASE"/>
    <property type="match status" value="1"/>
</dbReference>
<feature type="domain" description="Nucleoside phosphorylase" evidence="6">
    <location>
        <begin position="2"/>
        <end position="227"/>
    </location>
</feature>
<dbReference type="EC" id="3.2.2.9" evidence="2"/>
<keyword evidence="4 7" id="KW-0378">Hydrolase</keyword>
<dbReference type="InterPro" id="IPR035994">
    <property type="entry name" value="Nucleoside_phosphorylase_sf"/>
</dbReference>
<dbReference type="Gene3D" id="3.40.50.1580">
    <property type="entry name" value="Nucleoside phosphorylase domain"/>
    <property type="match status" value="1"/>
</dbReference>
<protein>
    <recommendedName>
        <fullName evidence="2">adenosylhomocysteine nucleosidase</fullName>
        <ecNumber evidence="2">3.2.2.9</ecNumber>
    </recommendedName>
</protein>
<dbReference type="SUPFAM" id="SSF53167">
    <property type="entry name" value="Purine and uridine phosphorylases"/>
    <property type="match status" value="1"/>
</dbReference>
<evidence type="ECO:0000256" key="4">
    <source>
        <dbReference type="ARBA" id="ARBA00022801"/>
    </source>
</evidence>
<evidence type="ECO:0000259" key="6">
    <source>
        <dbReference type="Pfam" id="PF01048"/>
    </source>
</evidence>
<gene>
    <name evidence="7" type="ORF">J2S20_000265</name>
</gene>
<evidence type="ECO:0000313" key="8">
    <source>
        <dbReference type="Proteomes" id="UP001241537"/>
    </source>
</evidence>
<reference evidence="7" key="1">
    <citation type="submission" date="2023-07" db="EMBL/GenBank/DDBJ databases">
        <title>Genomic Encyclopedia of Type Strains, Phase IV (KMG-IV): sequencing the most valuable type-strain genomes for metagenomic binning, comparative biology and taxonomic classification.</title>
        <authorList>
            <person name="Goeker M."/>
        </authorList>
    </citation>
    <scope>NUCLEOTIDE SEQUENCE</scope>
    <source>
        <strain evidence="7">DSM 19659</strain>
    </source>
</reference>
<keyword evidence="8" id="KW-1185">Reference proteome</keyword>
<name>A0AAE4AK19_9FIRM</name>
<keyword evidence="7" id="KW-0326">Glycosidase</keyword>
<dbReference type="AlphaFoldDB" id="A0AAE4AK19"/>
<dbReference type="GO" id="GO:0019284">
    <property type="term" value="P:L-methionine salvage from S-adenosylmethionine"/>
    <property type="evidence" value="ECO:0007669"/>
    <property type="project" value="TreeGrafter"/>
</dbReference>
<comment type="caution">
    <text evidence="7">The sequence shown here is derived from an EMBL/GenBank/DDBJ whole genome shotgun (WGS) entry which is preliminary data.</text>
</comment>
<dbReference type="CDD" id="cd09008">
    <property type="entry name" value="MTAN"/>
    <property type="match status" value="1"/>
</dbReference>
<dbReference type="NCBIfam" id="TIGR01704">
    <property type="entry name" value="MTA_SAH-Nsdase"/>
    <property type="match status" value="1"/>
</dbReference>
<sequence>MIGIIGAMEEEVAGLKARMRDVKRSERAGMSFYQGQIEGKDCVVVCSGIGKVNAAACAQILSDCYAVDCIMNTGIAGGVQKDINIGDIVLSVDAVQHDFDCTGFGYPMGKIPRMETSVFRADEKLLALAESCCREVNPDIAVYRGRVASGDCFVSSTETKQRISETFSASCCEMEGAAIAQVAWLNRVPWLIIRAISDKADGTAADQYDSFQDAAIRHFLKLTLKMLREL</sequence>
<organism evidence="7 8">
    <name type="scientific">Moryella indoligenes</name>
    <dbReference type="NCBI Taxonomy" id="371674"/>
    <lineage>
        <taxon>Bacteria</taxon>
        <taxon>Bacillati</taxon>
        <taxon>Bacillota</taxon>
        <taxon>Clostridia</taxon>
        <taxon>Lachnospirales</taxon>
        <taxon>Lachnospiraceae</taxon>
        <taxon>Moryella</taxon>
    </lineage>
</organism>
<dbReference type="GO" id="GO:0008930">
    <property type="term" value="F:methylthioadenosine nucleosidase activity"/>
    <property type="evidence" value="ECO:0007669"/>
    <property type="project" value="InterPro"/>
</dbReference>
<dbReference type="RefSeq" id="WP_106612943.1">
    <property type="nucleotide sequence ID" value="NZ_JAUSTO010000002.1"/>
</dbReference>
<dbReference type="Pfam" id="PF01048">
    <property type="entry name" value="PNP_UDP_1"/>
    <property type="match status" value="1"/>
</dbReference>
<dbReference type="EMBL" id="JAUSTO010000002">
    <property type="protein sequence ID" value="MDQ0151585.1"/>
    <property type="molecule type" value="Genomic_DNA"/>
</dbReference>
<dbReference type="PANTHER" id="PTHR46832:SF1">
    <property type="entry name" value="5'-METHYLTHIOADENOSINE_S-ADENOSYLHOMOCYSTEINE NUCLEOSIDASE"/>
    <property type="match status" value="1"/>
</dbReference>
<proteinExistence type="predicted"/>
<dbReference type="InterPro" id="IPR010049">
    <property type="entry name" value="MTA_SAH_Nsdase"/>
</dbReference>
<dbReference type="GO" id="GO:0019509">
    <property type="term" value="P:L-methionine salvage from methylthioadenosine"/>
    <property type="evidence" value="ECO:0007669"/>
    <property type="project" value="InterPro"/>
</dbReference>
<dbReference type="GO" id="GO:0005829">
    <property type="term" value="C:cytosol"/>
    <property type="evidence" value="ECO:0007669"/>
    <property type="project" value="TreeGrafter"/>
</dbReference>
<evidence type="ECO:0000313" key="7">
    <source>
        <dbReference type="EMBL" id="MDQ0151585.1"/>
    </source>
</evidence>
<comment type="pathway">
    <text evidence="1">Amino-acid biosynthesis; L-methionine biosynthesis via salvage pathway; S-methyl-5-thio-alpha-D-ribose 1-phosphate from S-methyl-5'-thioadenosine (hydrolase route): step 1/2.</text>
</comment>
<evidence type="ECO:0000256" key="2">
    <source>
        <dbReference type="ARBA" id="ARBA00011974"/>
    </source>
</evidence>
<dbReference type="NCBIfam" id="NF004079">
    <property type="entry name" value="PRK05584.1"/>
    <property type="match status" value="1"/>
</dbReference>
<dbReference type="InterPro" id="IPR000845">
    <property type="entry name" value="Nucleoside_phosphorylase_d"/>
</dbReference>
<keyword evidence="3" id="KW-0028">Amino-acid biosynthesis</keyword>
<dbReference type="Proteomes" id="UP001241537">
    <property type="component" value="Unassembled WGS sequence"/>
</dbReference>
<evidence type="ECO:0000256" key="5">
    <source>
        <dbReference type="ARBA" id="ARBA00023167"/>
    </source>
</evidence>
<evidence type="ECO:0000256" key="3">
    <source>
        <dbReference type="ARBA" id="ARBA00022605"/>
    </source>
</evidence>
<accession>A0AAE4AK19</accession>